<evidence type="ECO:0000313" key="2">
    <source>
        <dbReference type="EMBL" id="GFG67859.1"/>
    </source>
</evidence>
<dbReference type="KEGG" id="mku:I2456_17090"/>
<evidence type="ECO:0000313" key="5">
    <source>
        <dbReference type="Proteomes" id="UP000663583"/>
    </source>
</evidence>
<evidence type="ECO:0000313" key="3">
    <source>
        <dbReference type="EMBL" id="QPI36247.1"/>
    </source>
</evidence>
<dbReference type="Proteomes" id="UP000465306">
    <property type="component" value="Unassembled WGS sequence"/>
</dbReference>
<dbReference type="AlphaFoldDB" id="A0AAX1J6L7"/>
<evidence type="ECO:0000313" key="4">
    <source>
        <dbReference type="Proteomes" id="UP000465306"/>
    </source>
</evidence>
<accession>A0AAX1J6L7</accession>
<organism evidence="3 5">
    <name type="scientific">Mycobacterium kubicae</name>
    <dbReference type="NCBI Taxonomy" id="120959"/>
    <lineage>
        <taxon>Bacteria</taxon>
        <taxon>Bacillati</taxon>
        <taxon>Actinomycetota</taxon>
        <taxon>Actinomycetes</taxon>
        <taxon>Mycobacteriales</taxon>
        <taxon>Mycobacteriaceae</taxon>
        <taxon>Mycobacterium</taxon>
        <taxon>Mycobacterium simiae complex</taxon>
    </lineage>
</organism>
<gene>
    <name evidence="3" type="ORF">I2456_17090</name>
    <name evidence="2" type="ORF">MKUB_53490</name>
</gene>
<evidence type="ECO:0000256" key="1">
    <source>
        <dbReference type="SAM" id="MobiDB-lite"/>
    </source>
</evidence>
<proteinExistence type="predicted"/>
<sequence length="488" mass="51417">MGRPQKSNVLRANATALGDLAKPLRDAATSLLQSAWRVHQNVHDFKWEGQAKNAAEGRADREYFQDRAVAAGYEDLADAYEDGKSAMQPMIEHLKSKVQGLEADDFAVSEDWVVTDTYDYAAARKLAKLMGLDDSDINTFQAQRAKRAADETANLQQLADDLGTADASTANAINEAKAALGATTDPNGPQIVLVDNDTQLAPTINADATPPVFESSGDDLDATIPNTGINIGGDGAHHHPYLNGGPNPLESNVGPDARPIPTGTAAGPNGQQLAFYSTPPYHLPPGSNTPNNGYVTPNSVIVDLQNPSTVIGRAPVAQASGAYDRRSNTIFVVGNPGDGHGIGRELWQSDPIDPHNPNAWANNWHKVGEVLPGNRENQITALQGGGFMLTGSTDDGPISAVAAATPEGLVGQTRGIPVVTNLPDGGVPGVYGPTVVSDHFDPATGRDTIQLRVSQYAPPGSPPDVYDPQTFTSTFTVSQPPPVTPPQQ</sequence>
<dbReference type="EMBL" id="CP065047">
    <property type="protein sequence ID" value="QPI36247.1"/>
    <property type="molecule type" value="Genomic_DNA"/>
</dbReference>
<feature type="compositionally biased region" description="Low complexity" evidence="1">
    <location>
        <begin position="468"/>
        <end position="478"/>
    </location>
</feature>
<reference evidence="3" key="3">
    <citation type="submission" date="2020-11" db="EMBL/GenBank/DDBJ databases">
        <title>Intraspecies plasmid and genomic variation of Mycobacterium kubicae revealed by the complete genome sequences of two clinical isolates.</title>
        <authorList>
            <person name="Hendrix J.R."/>
            <person name="Epperson L.E."/>
            <person name="Honda J.R."/>
            <person name="Strong M."/>
        </authorList>
    </citation>
    <scope>NUCLEOTIDE SEQUENCE</scope>
    <source>
        <strain evidence="3">JCM 13573</strain>
    </source>
</reference>
<keyword evidence="4" id="KW-1185">Reference proteome</keyword>
<feature type="compositionally biased region" description="Pro residues" evidence="1">
    <location>
        <begin position="479"/>
        <end position="488"/>
    </location>
</feature>
<name>A0AAX1J6L7_9MYCO</name>
<protein>
    <submittedName>
        <fullName evidence="3">Uncharacterized protein</fullName>
    </submittedName>
</protein>
<feature type="region of interest" description="Disordered" evidence="1">
    <location>
        <begin position="457"/>
        <end position="488"/>
    </location>
</feature>
<reference evidence="2" key="2">
    <citation type="submission" date="2020-02" db="EMBL/GenBank/DDBJ databases">
        <authorList>
            <person name="Matsumoto Y."/>
            <person name="Kinjo T."/>
            <person name="Motooka D."/>
            <person name="Nabeya D."/>
            <person name="Jung N."/>
            <person name="Uechi K."/>
            <person name="Horii T."/>
            <person name="Iida T."/>
            <person name="Fujita J."/>
            <person name="Nakamura S."/>
        </authorList>
    </citation>
    <scope>NUCLEOTIDE SEQUENCE</scope>
    <source>
        <strain evidence="2">JCM 13573</strain>
    </source>
</reference>
<reference evidence="2 4" key="1">
    <citation type="journal article" date="2019" name="Emerg. Microbes Infect.">
        <title>Comprehensive subspecies identification of 175 nontuberculous mycobacteria species based on 7547 genomic profiles.</title>
        <authorList>
            <person name="Matsumoto Y."/>
            <person name="Kinjo T."/>
            <person name="Motooka D."/>
            <person name="Nabeya D."/>
            <person name="Jung N."/>
            <person name="Uechi K."/>
            <person name="Horii T."/>
            <person name="Iida T."/>
            <person name="Fujita J."/>
            <person name="Nakamura S."/>
        </authorList>
    </citation>
    <scope>NUCLEOTIDE SEQUENCE [LARGE SCALE GENOMIC DNA]</scope>
    <source>
        <strain evidence="2 4">JCM 13573</strain>
    </source>
</reference>
<dbReference type="EMBL" id="BLKU01000005">
    <property type="protein sequence ID" value="GFG67859.1"/>
    <property type="molecule type" value="Genomic_DNA"/>
</dbReference>
<dbReference type="RefSeq" id="WP_139823150.1">
    <property type="nucleotide sequence ID" value="NZ_BLKU01000005.1"/>
</dbReference>
<dbReference type="Proteomes" id="UP000663583">
    <property type="component" value="Chromosome"/>
</dbReference>